<dbReference type="PANTHER" id="PTHR21340:SF0">
    <property type="entry name" value="BIS(5'-NUCLEOSYL)-TETRAPHOSPHATASE [ASYMMETRICAL]"/>
    <property type="match status" value="1"/>
</dbReference>
<dbReference type="SUPFAM" id="SSF55811">
    <property type="entry name" value="Nudix"/>
    <property type="match status" value="1"/>
</dbReference>
<keyword evidence="3" id="KW-0547">Nucleotide-binding</keyword>
<dbReference type="Pfam" id="PF00293">
    <property type="entry name" value="NUDIX"/>
    <property type="match status" value="1"/>
</dbReference>
<dbReference type="InterPro" id="IPR051325">
    <property type="entry name" value="Nudix_hydrolase_domain"/>
</dbReference>
<dbReference type="InterPro" id="IPR020084">
    <property type="entry name" value="NUDIX_hydrolase_CS"/>
</dbReference>
<dbReference type="PROSITE" id="PS51462">
    <property type="entry name" value="NUDIX"/>
    <property type="match status" value="1"/>
</dbReference>
<protein>
    <recommendedName>
        <fullName evidence="2">Bis(5'-nucleosyl)-tetraphosphatase [asymmetrical]</fullName>
    </recommendedName>
    <alternativeName>
        <fullName evidence="5">Diadenosine 5',5'''-P1,P4-tetraphosphate asymmetrical hydrolase</fullName>
    </alternativeName>
</protein>
<dbReference type="GO" id="GO:0006754">
    <property type="term" value="P:ATP biosynthetic process"/>
    <property type="evidence" value="ECO:0007669"/>
    <property type="project" value="TreeGrafter"/>
</dbReference>
<organism evidence="8 9">
    <name type="scientific">Candidatus Faecivivens stercoravium</name>
    <dbReference type="NCBI Taxonomy" id="2840803"/>
    <lineage>
        <taxon>Bacteria</taxon>
        <taxon>Bacillati</taxon>
        <taxon>Bacillota</taxon>
        <taxon>Clostridia</taxon>
        <taxon>Eubacteriales</taxon>
        <taxon>Oscillospiraceae</taxon>
        <taxon>Oscillospiraceae incertae sedis</taxon>
        <taxon>Candidatus Faecivivens</taxon>
    </lineage>
</organism>
<dbReference type="AlphaFoldDB" id="A0A9D1DYI6"/>
<dbReference type="EMBL" id="DVHA01000224">
    <property type="protein sequence ID" value="HIR61308.1"/>
    <property type="molecule type" value="Genomic_DNA"/>
</dbReference>
<evidence type="ECO:0000256" key="5">
    <source>
        <dbReference type="ARBA" id="ARBA00032644"/>
    </source>
</evidence>
<dbReference type="InterPro" id="IPR003565">
    <property type="entry name" value="Tetra_PHTase"/>
</dbReference>
<comment type="caution">
    <text evidence="8">The sequence shown here is derived from an EMBL/GenBank/DDBJ whole genome shotgun (WGS) entry which is preliminary data.</text>
</comment>
<comment type="similarity">
    <text evidence="1 6">Belongs to the Nudix hydrolase family.</text>
</comment>
<reference evidence="8" key="2">
    <citation type="journal article" date="2021" name="PeerJ">
        <title>Extensive microbial diversity within the chicken gut microbiome revealed by metagenomics and culture.</title>
        <authorList>
            <person name="Gilroy R."/>
            <person name="Ravi A."/>
            <person name="Getino M."/>
            <person name="Pursley I."/>
            <person name="Horton D.L."/>
            <person name="Alikhan N.F."/>
            <person name="Baker D."/>
            <person name="Gharbi K."/>
            <person name="Hall N."/>
            <person name="Watson M."/>
            <person name="Adriaenssens E.M."/>
            <person name="Foster-Nyarko E."/>
            <person name="Jarju S."/>
            <person name="Secka A."/>
            <person name="Antonio M."/>
            <person name="Oren A."/>
            <person name="Chaudhuri R.R."/>
            <person name="La Ragione R."/>
            <person name="Hildebrand F."/>
            <person name="Pallen M.J."/>
        </authorList>
    </citation>
    <scope>NUCLEOTIDE SEQUENCE</scope>
    <source>
        <strain evidence="8">CHK189-12415</strain>
    </source>
</reference>
<evidence type="ECO:0000256" key="3">
    <source>
        <dbReference type="ARBA" id="ARBA00022741"/>
    </source>
</evidence>
<dbReference type="PRINTS" id="PR00502">
    <property type="entry name" value="NUDIXFAMILY"/>
</dbReference>
<gene>
    <name evidence="8" type="ORF">IAB37_07030</name>
</gene>
<dbReference type="InterPro" id="IPR000086">
    <property type="entry name" value="NUDIX_hydrolase_dom"/>
</dbReference>
<dbReference type="GO" id="GO:0004081">
    <property type="term" value="F:bis(5'-nucleosyl)-tetraphosphatase (asymmetrical) activity"/>
    <property type="evidence" value="ECO:0007669"/>
    <property type="project" value="TreeGrafter"/>
</dbReference>
<name>A0A9D1DYI6_9FIRM</name>
<evidence type="ECO:0000256" key="1">
    <source>
        <dbReference type="ARBA" id="ARBA00005582"/>
    </source>
</evidence>
<evidence type="ECO:0000256" key="4">
    <source>
        <dbReference type="ARBA" id="ARBA00022801"/>
    </source>
</evidence>
<reference evidence="8" key="1">
    <citation type="submission" date="2020-10" db="EMBL/GenBank/DDBJ databases">
        <authorList>
            <person name="Gilroy R."/>
        </authorList>
    </citation>
    <scope>NUCLEOTIDE SEQUENCE</scope>
    <source>
        <strain evidence="8">CHK189-12415</strain>
    </source>
</reference>
<dbReference type="Proteomes" id="UP000824241">
    <property type="component" value="Unassembled WGS sequence"/>
</dbReference>
<evidence type="ECO:0000256" key="6">
    <source>
        <dbReference type="RuleBase" id="RU003476"/>
    </source>
</evidence>
<dbReference type="CDD" id="cd03428">
    <property type="entry name" value="NUDIX_Ap4A_Nudt2"/>
    <property type="match status" value="1"/>
</dbReference>
<keyword evidence="4 6" id="KW-0378">Hydrolase</keyword>
<dbReference type="GO" id="GO:0006167">
    <property type="term" value="P:AMP biosynthetic process"/>
    <property type="evidence" value="ECO:0007669"/>
    <property type="project" value="TreeGrafter"/>
</dbReference>
<accession>A0A9D1DYI6</accession>
<evidence type="ECO:0000259" key="7">
    <source>
        <dbReference type="PROSITE" id="PS51462"/>
    </source>
</evidence>
<proteinExistence type="inferred from homology"/>
<dbReference type="PROSITE" id="PS00893">
    <property type="entry name" value="NUDIX_BOX"/>
    <property type="match status" value="1"/>
</dbReference>
<evidence type="ECO:0000313" key="9">
    <source>
        <dbReference type="Proteomes" id="UP000824241"/>
    </source>
</evidence>
<sequence length="137" mass="15945">MGYEKSCGAVVFRRYHGNTELLLIKHTAGGHWSFPKGHVEKGETEEETAVREVYEETHIQIDLCPGFREVVSYSPKRDVLKDVIYFLGRARNYDFIPQESEIAQIKWVEMSLAHSFLSYDNDKQLVNRARPLIREMP</sequence>
<dbReference type="InterPro" id="IPR020476">
    <property type="entry name" value="Nudix_hydrolase"/>
</dbReference>
<dbReference type="PANTHER" id="PTHR21340">
    <property type="entry name" value="DIADENOSINE 5,5-P1,P4-TETRAPHOSPHATE PYROPHOSPHOHYDROLASE MUTT"/>
    <property type="match status" value="1"/>
</dbReference>
<evidence type="ECO:0000256" key="2">
    <source>
        <dbReference type="ARBA" id="ARBA00018911"/>
    </source>
</evidence>
<dbReference type="Gene3D" id="3.90.79.10">
    <property type="entry name" value="Nucleoside Triphosphate Pyrophosphohydrolase"/>
    <property type="match status" value="1"/>
</dbReference>
<evidence type="ECO:0000313" key="8">
    <source>
        <dbReference type="EMBL" id="HIR61308.1"/>
    </source>
</evidence>
<dbReference type="InterPro" id="IPR015797">
    <property type="entry name" value="NUDIX_hydrolase-like_dom_sf"/>
</dbReference>
<dbReference type="GO" id="GO:0000166">
    <property type="term" value="F:nucleotide binding"/>
    <property type="evidence" value="ECO:0007669"/>
    <property type="project" value="UniProtKB-KW"/>
</dbReference>
<feature type="domain" description="Nudix hydrolase" evidence="7">
    <location>
        <begin position="2"/>
        <end position="131"/>
    </location>
</feature>